<feature type="domain" description="BLOC-2 complex member HPS6 N-terminal" evidence="1">
    <location>
        <begin position="86"/>
        <end position="218"/>
    </location>
</feature>
<dbReference type="VEuPathDB" id="VectorBase:BGLB037497"/>
<sequence>MDVTLQDVELCIPLCRQEILSNVCQREYGDIDQIWELPGHLFLTTDNGNKLFTFDCKPLSYQHQNVFDSRSLDTNLSSPLVNVVKVTPEVIALIEQNGCVHFWKFGQDFSWILVGNLNLCSRNKSEISSVAYLSSHNLIVWCEKQQPIVSTISPNAHYTNQLCKKVLPQVISSQDDLDNSSTSIFLHNCPPCDVFALSKDVLFVTTSYDHEQISLHLLFDFTNGLTYLYAGSYNTSFHGQSGEDFVDIITNNLSNIIQAELGLDDLGVKVDATESQVATLNSEKCVELYSCQSDSFKRKITRQTINLSIPSCETLPLGDTYWFLHKAHIGIILQTTLYLYRLTDGKQICQVDFLVNNKINKVISSQCPLIFAWVLTADELLALQITKTTDKEPCSETDQQLPDEHILQTDILKLVHLHELKSKEYNYQVIQELQEIKASCADIKHAQNHSQIATLIAPYWEDYWKLENLSKTIVDSKVIKIFPETKTSGSAVQILMENRNFTMTSRHTKLIWLSQIYPKELLDYLCQGINYETTDVDATEMRQWQCLLGLEGGDLLNFEFVCRLLHQLYPEKLFNFVKNAESVCEHTVGVSAFVRKKHSLMYYATACECLPPNHLSGNPPVAAAVKAKLILASERQGCFEKALKHLLQHKLWSEAIVLIQTNLREKEKLTSYLHILITALAQDQVLDNFVPQLFSLFPTWKTVLSFANIAAEQPAIRQQQLSISARDLFPINSRDLKFASVKPYLLELVKKVNDV</sequence>
<dbReference type="InterPro" id="IPR046823">
    <property type="entry name" value="HPS6_N"/>
</dbReference>
<dbReference type="GO" id="GO:0005765">
    <property type="term" value="C:lysosomal membrane"/>
    <property type="evidence" value="ECO:0007669"/>
    <property type="project" value="TreeGrafter"/>
</dbReference>
<dbReference type="InterPro" id="IPR046822">
    <property type="entry name" value="HPS6_C"/>
</dbReference>
<dbReference type="RefSeq" id="XP_013079075.2">
    <property type="nucleotide sequence ID" value="XM_013223621.2"/>
</dbReference>
<dbReference type="RefSeq" id="XP_013079077.2">
    <property type="nucleotide sequence ID" value="XM_013223623.2"/>
</dbReference>
<gene>
    <name evidence="3" type="primary">106064956</name>
</gene>
<dbReference type="PANTHER" id="PTHR14696">
    <property type="entry name" value="HERMANSKY-PUDLAK SYNDROME 6 PROTEIN"/>
    <property type="match status" value="1"/>
</dbReference>
<organism evidence="3 4">
    <name type="scientific">Biomphalaria glabrata</name>
    <name type="common">Bloodfluke planorb</name>
    <name type="synonym">Freshwater snail</name>
    <dbReference type="NCBI Taxonomy" id="6526"/>
    <lineage>
        <taxon>Eukaryota</taxon>
        <taxon>Metazoa</taxon>
        <taxon>Spiralia</taxon>
        <taxon>Lophotrochozoa</taxon>
        <taxon>Mollusca</taxon>
        <taxon>Gastropoda</taxon>
        <taxon>Heterobranchia</taxon>
        <taxon>Euthyneura</taxon>
        <taxon>Panpulmonata</taxon>
        <taxon>Hygrophila</taxon>
        <taxon>Lymnaeoidea</taxon>
        <taxon>Planorbidae</taxon>
        <taxon>Biomphalaria</taxon>
    </lineage>
</organism>
<evidence type="ECO:0000313" key="3">
    <source>
        <dbReference type="EnsemblMetazoa" id="BGLB037497-PG"/>
    </source>
</evidence>
<dbReference type="EnsemblMetazoa" id="BGLB037497-RF">
    <property type="protein sequence ID" value="BGLB037497-PF"/>
    <property type="gene ID" value="BGLB037497"/>
</dbReference>
<evidence type="ECO:0000259" key="1">
    <source>
        <dbReference type="Pfam" id="PF15702"/>
    </source>
</evidence>
<evidence type="ECO:0000259" key="2">
    <source>
        <dbReference type="Pfam" id="PF20468"/>
    </source>
</evidence>
<dbReference type="Proteomes" id="UP000076420">
    <property type="component" value="Unassembled WGS sequence"/>
</dbReference>
<evidence type="ECO:0000313" key="4">
    <source>
        <dbReference type="Proteomes" id="UP000076420"/>
    </source>
</evidence>
<dbReference type="PANTHER" id="PTHR14696:SF2">
    <property type="entry name" value="BLOC-2 COMPLEX MEMBER HPS6"/>
    <property type="match status" value="1"/>
</dbReference>
<dbReference type="GO" id="GO:0032418">
    <property type="term" value="P:lysosome localization"/>
    <property type="evidence" value="ECO:0007669"/>
    <property type="project" value="TreeGrafter"/>
</dbReference>
<protein>
    <submittedName>
        <fullName evidence="3">Uncharacterized protein</fullName>
    </submittedName>
</protein>
<dbReference type="GO" id="GO:0031084">
    <property type="term" value="C:BLOC-2 complex"/>
    <property type="evidence" value="ECO:0007669"/>
    <property type="project" value="TreeGrafter"/>
</dbReference>
<dbReference type="EnsemblMetazoa" id="BGLB037497-RB">
    <property type="protein sequence ID" value="BGLB037497-PB"/>
    <property type="gene ID" value="BGLB037497"/>
</dbReference>
<dbReference type="RefSeq" id="XP_013079080.2">
    <property type="nucleotide sequence ID" value="XM_013223626.2"/>
</dbReference>
<dbReference type="OrthoDB" id="8581967at2759"/>
<dbReference type="Pfam" id="PF20468">
    <property type="entry name" value="HPS6_C"/>
    <property type="match status" value="1"/>
</dbReference>
<dbReference type="RefSeq" id="XP_013079081.2">
    <property type="nucleotide sequence ID" value="XM_013223627.2"/>
</dbReference>
<proteinExistence type="predicted"/>
<dbReference type="EnsemblMetazoa" id="BGLB037497-RD">
    <property type="protein sequence ID" value="BGLB037497-PD"/>
    <property type="gene ID" value="BGLB037497"/>
</dbReference>
<dbReference type="Pfam" id="PF15702">
    <property type="entry name" value="HPS6"/>
    <property type="match status" value="1"/>
</dbReference>
<dbReference type="STRING" id="6526.A0A2C9M1Q3"/>
<dbReference type="VEuPathDB" id="VectorBase:BGLAX_041759"/>
<dbReference type="GO" id="GO:0072657">
    <property type="term" value="P:protein localization to membrane"/>
    <property type="evidence" value="ECO:0007669"/>
    <property type="project" value="TreeGrafter"/>
</dbReference>
<dbReference type="KEGG" id="bgt:106064956"/>
<dbReference type="EnsemblMetazoa" id="BGLB037497-RC">
    <property type="protein sequence ID" value="BGLB037497-PC"/>
    <property type="gene ID" value="BGLB037497"/>
</dbReference>
<dbReference type="InterPro" id="IPR017218">
    <property type="entry name" value="BLOC-2_complex_Hps6_subunit"/>
</dbReference>
<dbReference type="EnsemblMetazoa" id="BGLB037497-RA">
    <property type="protein sequence ID" value="BGLB037497-PA"/>
    <property type="gene ID" value="BGLB037497"/>
</dbReference>
<dbReference type="RefSeq" id="XP_013079078.2">
    <property type="nucleotide sequence ID" value="XM_013223624.2"/>
</dbReference>
<feature type="domain" description="BLOC-2 complex member HPS6 C-terminal" evidence="2">
    <location>
        <begin position="416"/>
        <end position="711"/>
    </location>
</feature>
<dbReference type="EnsemblMetazoa" id="BGLB037497-RG">
    <property type="protein sequence ID" value="BGLB037497-PG"/>
    <property type="gene ID" value="BGLB037497"/>
</dbReference>
<name>A0A2C9M1Q3_BIOGL</name>
<dbReference type="RefSeq" id="XP_013079079.2">
    <property type="nucleotide sequence ID" value="XM_013223625.2"/>
</dbReference>
<dbReference type="EnsemblMetazoa" id="BGLB037497-RE">
    <property type="protein sequence ID" value="BGLB037497-PE"/>
    <property type="gene ID" value="BGLB037497"/>
</dbReference>
<reference evidence="3" key="1">
    <citation type="submission" date="2020-05" db="UniProtKB">
        <authorList>
            <consortium name="EnsemblMetazoa"/>
        </authorList>
    </citation>
    <scope>IDENTIFICATION</scope>
    <source>
        <strain evidence="3">BB02</strain>
    </source>
</reference>
<dbReference type="AlphaFoldDB" id="A0A2C9M1Q3"/>
<accession>A0A2C9M1Q3</accession>